<evidence type="ECO:0000256" key="1">
    <source>
        <dbReference type="SAM" id="MobiDB-lite"/>
    </source>
</evidence>
<evidence type="ECO:0000313" key="2">
    <source>
        <dbReference type="EMBL" id="EGN98298.1"/>
    </source>
</evidence>
<dbReference type="Proteomes" id="UP000008063">
    <property type="component" value="Unassembled WGS sequence"/>
</dbReference>
<evidence type="ECO:0000313" key="3">
    <source>
        <dbReference type="Proteomes" id="UP000008063"/>
    </source>
</evidence>
<gene>
    <name evidence="2" type="ORF">SERLA73DRAFT_138650</name>
</gene>
<name>F8PZH6_SERL3</name>
<dbReference type="AlphaFoldDB" id="F8PZH6"/>
<organism evidence="3">
    <name type="scientific">Serpula lacrymans var. lacrymans (strain S7.3)</name>
    <name type="common">Dry rot fungus</name>
    <dbReference type="NCBI Taxonomy" id="936435"/>
    <lineage>
        <taxon>Eukaryota</taxon>
        <taxon>Fungi</taxon>
        <taxon>Dikarya</taxon>
        <taxon>Basidiomycota</taxon>
        <taxon>Agaricomycotina</taxon>
        <taxon>Agaricomycetes</taxon>
        <taxon>Agaricomycetidae</taxon>
        <taxon>Boletales</taxon>
        <taxon>Coniophorineae</taxon>
        <taxon>Serpulaceae</taxon>
        <taxon>Serpula</taxon>
    </lineage>
</organism>
<protein>
    <submittedName>
        <fullName evidence="2">Uncharacterized protein</fullName>
    </submittedName>
</protein>
<dbReference type="EMBL" id="GL945481">
    <property type="protein sequence ID" value="EGN98298.1"/>
    <property type="molecule type" value="Genomic_DNA"/>
</dbReference>
<feature type="region of interest" description="Disordered" evidence="1">
    <location>
        <begin position="54"/>
        <end position="94"/>
    </location>
</feature>
<dbReference type="InParanoid" id="F8PZH6"/>
<accession>F8PZH6</accession>
<sequence length="94" mass="11211">MWKARIQTCREKRRGFNGVNDNVRRQDKREQWRSAHAQCIDDAKTRRDACNVTIATRRQKRERREGESQNRKPVLHGKTNPSQLSPDRGRKQKQ</sequence>
<keyword evidence="3" id="KW-1185">Reference proteome</keyword>
<proteinExistence type="predicted"/>
<dbReference type="HOGENOM" id="CLU_2387535_0_0_1"/>
<reference evidence="3" key="1">
    <citation type="journal article" date="2011" name="Science">
        <title>The plant cell wall-decomposing machinery underlies the functional diversity of forest fungi.</title>
        <authorList>
            <person name="Eastwood D.C."/>
            <person name="Floudas D."/>
            <person name="Binder M."/>
            <person name="Majcherczyk A."/>
            <person name="Schneider P."/>
            <person name="Aerts A."/>
            <person name="Asiegbu F.O."/>
            <person name="Baker S.E."/>
            <person name="Barry K."/>
            <person name="Bendiksby M."/>
            <person name="Blumentritt M."/>
            <person name="Coutinho P.M."/>
            <person name="Cullen D."/>
            <person name="de Vries R.P."/>
            <person name="Gathman A."/>
            <person name="Goodell B."/>
            <person name="Henrissat B."/>
            <person name="Ihrmark K."/>
            <person name="Kauserud H."/>
            <person name="Kohler A."/>
            <person name="LaButti K."/>
            <person name="Lapidus A."/>
            <person name="Lavin J.L."/>
            <person name="Lee Y.-H."/>
            <person name="Lindquist E."/>
            <person name="Lilly W."/>
            <person name="Lucas S."/>
            <person name="Morin E."/>
            <person name="Murat C."/>
            <person name="Oguiza J.A."/>
            <person name="Park J."/>
            <person name="Pisabarro A.G."/>
            <person name="Riley R."/>
            <person name="Rosling A."/>
            <person name="Salamov A."/>
            <person name="Schmidt O."/>
            <person name="Schmutz J."/>
            <person name="Skrede I."/>
            <person name="Stenlid J."/>
            <person name="Wiebenga A."/>
            <person name="Xie X."/>
            <person name="Kuees U."/>
            <person name="Hibbett D.S."/>
            <person name="Hoffmeister D."/>
            <person name="Hoegberg N."/>
            <person name="Martin F."/>
            <person name="Grigoriev I.V."/>
            <person name="Watkinson S.C."/>
        </authorList>
    </citation>
    <scope>NUCLEOTIDE SEQUENCE [LARGE SCALE GENOMIC DNA]</scope>
    <source>
        <strain evidence="3">strain S7.3</strain>
    </source>
</reference>